<reference evidence="4" key="1">
    <citation type="submission" date="2017-09" db="EMBL/GenBank/DDBJ databases">
        <authorList>
            <person name="Varghese N."/>
            <person name="Submissions S."/>
        </authorList>
    </citation>
    <scope>NUCLEOTIDE SEQUENCE [LARGE SCALE GENOMIC DNA]</scope>
    <source>
        <strain evidence="4">CGMCC 1.12803</strain>
    </source>
</reference>
<keyword evidence="1" id="KW-0812">Transmembrane</keyword>
<dbReference type="PANTHER" id="PTHR34220">
    <property type="entry name" value="SENSOR HISTIDINE KINASE YPDA"/>
    <property type="match status" value="1"/>
</dbReference>
<feature type="transmembrane region" description="Helical" evidence="1">
    <location>
        <begin position="72"/>
        <end position="92"/>
    </location>
</feature>
<evidence type="ECO:0000313" key="3">
    <source>
        <dbReference type="EMBL" id="SOD17477.1"/>
    </source>
</evidence>
<keyword evidence="3" id="KW-0418">Kinase</keyword>
<dbReference type="Pfam" id="PF06580">
    <property type="entry name" value="His_kinase"/>
    <property type="match status" value="1"/>
</dbReference>
<dbReference type="GO" id="GO:0016020">
    <property type="term" value="C:membrane"/>
    <property type="evidence" value="ECO:0007669"/>
    <property type="project" value="InterPro"/>
</dbReference>
<dbReference type="PANTHER" id="PTHR34220:SF7">
    <property type="entry name" value="SENSOR HISTIDINE KINASE YPDA"/>
    <property type="match status" value="1"/>
</dbReference>
<keyword evidence="1" id="KW-1133">Transmembrane helix</keyword>
<name>A0A286A6G3_9SPHI</name>
<sequence>MQKKMRLQTSIQTATGILILALPLFIFFGHNSNHYFGLSQILHYIIFCFLFVGIYFLHSKILFPKLYLAKKYLIYFVVLLAQLSGIIVVRPFDRFISNPNRMEQAQPPKLSPPINIPPPPSESPRPLVDIVSIFTFLLAIIIGVTIETNKQLRLTMQRVLMAETEKAQAELAFLKAQVNPHFLFNILNNIYTLALTQDSNTASSIMKLSNMMRYLTDEAGNDEVSLSQEIACMTDYVDLQRLRLTQKTNIEYEIKGNIEDKKIAPLILMAFVENVFKYGVSNHKNNKLIIKLLAEHNLINLYCENTINPDKKNEKRTGIGLENTKKRLQYIYPNKHILAVENDQKVFKINLSIHLN</sequence>
<dbReference type="OrthoDB" id="9792992at2"/>
<gene>
    <name evidence="3" type="ORF">SAMN06297358_2548</name>
</gene>
<keyword evidence="4" id="KW-1185">Reference proteome</keyword>
<feature type="domain" description="Signal transduction histidine kinase internal region" evidence="2">
    <location>
        <begin position="169"/>
        <end position="247"/>
    </location>
</feature>
<dbReference type="EMBL" id="OCMT01000003">
    <property type="protein sequence ID" value="SOD17477.1"/>
    <property type="molecule type" value="Genomic_DNA"/>
</dbReference>
<evidence type="ECO:0000256" key="1">
    <source>
        <dbReference type="SAM" id="Phobius"/>
    </source>
</evidence>
<dbReference type="AlphaFoldDB" id="A0A286A6G3"/>
<dbReference type="GO" id="GO:0000155">
    <property type="term" value="F:phosphorelay sensor kinase activity"/>
    <property type="evidence" value="ECO:0007669"/>
    <property type="project" value="InterPro"/>
</dbReference>
<protein>
    <submittedName>
        <fullName evidence="3">Histidine kinase</fullName>
    </submittedName>
</protein>
<feature type="transmembrane region" description="Helical" evidence="1">
    <location>
        <begin position="127"/>
        <end position="146"/>
    </location>
</feature>
<proteinExistence type="predicted"/>
<evidence type="ECO:0000259" key="2">
    <source>
        <dbReference type="Pfam" id="PF06580"/>
    </source>
</evidence>
<evidence type="ECO:0000313" key="4">
    <source>
        <dbReference type="Proteomes" id="UP000219281"/>
    </source>
</evidence>
<feature type="transmembrane region" description="Helical" evidence="1">
    <location>
        <begin position="41"/>
        <end position="63"/>
    </location>
</feature>
<dbReference type="Proteomes" id="UP000219281">
    <property type="component" value="Unassembled WGS sequence"/>
</dbReference>
<keyword evidence="3" id="KW-0808">Transferase</keyword>
<dbReference type="InterPro" id="IPR010559">
    <property type="entry name" value="Sig_transdc_His_kin_internal"/>
</dbReference>
<organism evidence="3 4">
    <name type="scientific">Pedobacter xixiisoli</name>
    <dbReference type="NCBI Taxonomy" id="1476464"/>
    <lineage>
        <taxon>Bacteria</taxon>
        <taxon>Pseudomonadati</taxon>
        <taxon>Bacteroidota</taxon>
        <taxon>Sphingobacteriia</taxon>
        <taxon>Sphingobacteriales</taxon>
        <taxon>Sphingobacteriaceae</taxon>
        <taxon>Pedobacter</taxon>
    </lineage>
</organism>
<accession>A0A286A6G3</accession>
<keyword evidence="1" id="KW-0472">Membrane</keyword>
<dbReference type="InterPro" id="IPR050640">
    <property type="entry name" value="Bact_2-comp_sensor_kinase"/>
</dbReference>
<feature type="transmembrane region" description="Helical" evidence="1">
    <location>
        <begin position="12"/>
        <end position="29"/>
    </location>
</feature>